<dbReference type="Proteomes" id="UP000601768">
    <property type="component" value="Unassembled WGS sequence"/>
</dbReference>
<name>A0A8J6LWE8_9ALTE</name>
<gene>
    <name evidence="2" type="ORF">H8B19_04760</name>
</gene>
<dbReference type="InterPro" id="IPR027417">
    <property type="entry name" value="P-loop_NTPase"/>
</dbReference>
<dbReference type="GO" id="GO:0005524">
    <property type="term" value="F:ATP binding"/>
    <property type="evidence" value="ECO:0007669"/>
    <property type="project" value="InterPro"/>
</dbReference>
<reference evidence="2" key="1">
    <citation type="journal article" date="2018" name="Int. J. Syst. Evol. Microbiol.">
        <title>Neptunicella marina gen. nov., sp. nov., isolated from surface seawater.</title>
        <authorList>
            <person name="Liu X."/>
            <person name="Lai Q."/>
            <person name="Du Y."/>
            <person name="Zhang X."/>
            <person name="Liu Z."/>
            <person name="Sun F."/>
            <person name="Shao Z."/>
        </authorList>
    </citation>
    <scope>NUCLEOTIDE SEQUENCE</scope>
    <source>
        <strain evidence="2">S27-2</strain>
    </source>
</reference>
<organism evidence="2 3">
    <name type="scientific">Neptunicella marina</name>
    <dbReference type="NCBI Taxonomy" id="2125989"/>
    <lineage>
        <taxon>Bacteria</taxon>
        <taxon>Pseudomonadati</taxon>
        <taxon>Pseudomonadota</taxon>
        <taxon>Gammaproteobacteria</taxon>
        <taxon>Alteromonadales</taxon>
        <taxon>Alteromonadaceae</taxon>
        <taxon>Neptunicella</taxon>
    </lineage>
</organism>
<feature type="domain" description="ATPase AAA-type core" evidence="1">
    <location>
        <begin position="69"/>
        <end position="137"/>
    </location>
</feature>
<dbReference type="RefSeq" id="WP_186505652.1">
    <property type="nucleotide sequence ID" value="NZ_JACNEP010000003.1"/>
</dbReference>
<dbReference type="Gene3D" id="3.40.50.300">
    <property type="entry name" value="P-loop containing nucleotide triphosphate hydrolases"/>
    <property type="match status" value="1"/>
</dbReference>
<dbReference type="SUPFAM" id="SSF52540">
    <property type="entry name" value="P-loop containing nucleoside triphosphate hydrolases"/>
    <property type="match status" value="1"/>
</dbReference>
<comment type="caution">
    <text evidence="2">The sequence shown here is derived from an EMBL/GenBank/DDBJ whole genome shotgun (WGS) entry which is preliminary data.</text>
</comment>
<dbReference type="AlphaFoldDB" id="A0A8J6LWE8"/>
<dbReference type="InterPro" id="IPR003959">
    <property type="entry name" value="ATPase_AAA_core"/>
</dbReference>
<protein>
    <submittedName>
        <fullName evidence="2">AAA family ATPase</fullName>
    </submittedName>
</protein>
<evidence type="ECO:0000313" key="3">
    <source>
        <dbReference type="Proteomes" id="UP000601768"/>
    </source>
</evidence>
<reference evidence="2" key="2">
    <citation type="submission" date="2020-08" db="EMBL/GenBank/DDBJ databases">
        <authorList>
            <person name="Lai Q."/>
        </authorList>
    </citation>
    <scope>NUCLEOTIDE SEQUENCE</scope>
    <source>
        <strain evidence="2">S27-2</strain>
    </source>
</reference>
<dbReference type="GO" id="GO:0016887">
    <property type="term" value="F:ATP hydrolysis activity"/>
    <property type="evidence" value="ECO:0007669"/>
    <property type="project" value="InterPro"/>
</dbReference>
<proteinExistence type="predicted"/>
<accession>A0A8J6LWE8</accession>
<evidence type="ECO:0000313" key="2">
    <source>
        <dbReference type="EMBL" id="MBC3765174.1"/>
    </source>
</evidence>
<keyword evidence="3" id="KW-1185">Reference proteome</keyword>
<sequence length="182" mass="20594">MAMAFFRQHFTRSEPLAMAGGQIFEQAIELALQPDITQDCSDTLHNVAALTNKQQHTSVAFCGTGDFCKYYAVTLLSKHTGLAVCYIHCPQWVERYAHDSGKKLARLFADAQNKHWLLFFDEADALFNPMQHAEDDEPYVPVSPGLLRKLMQNLASLVVLSVHDKNINDSFAKLCQRQMIFN</sequence>
<dbReference type="EMBL" id="JACNEP010000003">
    <property type="protein sequence ID" value="MBC3765174.1"/>
    <property type="molecule type" value="Genomic_DNA"/>
</dbReference>
<dbReference type="Pfam" id="PF00004">
    <property type="entry name" value="AAA"/>
    <property type="match status" value="1"/>
</dbReference>
<evidence type="ECO:0000259" key="1">
    <source>
        <dbReference type="Pfam" id="PF00004"/>
    </source>
</evidence>